<evidence type="ECO:0000313" key="8">
    <source>
        <dbReference type="Proteomes" id="UP000070383"/>
    </source>
</evidence>
<comment type="caution">
    <text evidence="7">The sequence shown here is derived from an EMBL/GenBank/DDBJ whole genome shotgun (WGS) entry which is preliminary data.</text>
</comment>
<dbReference type="PATRIC" id="fig|33036.3.peg.1694"/>
<dbReference type="AlphaFoldDB" id="A0A133KAZ6"/>
<comment type="subcellular location">
    <subcellularLocation>
        <location evidence="1">Membrane</location>
        <topology evidence="1">Multi-pass membrane protein</topology>
    </subcellularLocation>
</comment>
<dbReference type="EMBL" id="LRPM01000071">
    <property type="protein sequence ID" value="KWZ76758.1"/>
    <property type="molecule type" value="Genomic_DNA"/>
</dbReference>
<proteinExistence type="predicted"/>
<keyword evidence="4 5" id="KW-0472">Membrane</keyword>
<feature type="transmembrane region" description="Helical" evidence="5">
    <location>
        <begin position="119"/>
        <end position="135"/>
    </location>
</feature>
<dbReference type="InterPro" id="IPR049453">
    <property type="entry name" value="Memb_transporter_dom"/>
</dbReference>
<name>A0A133KAZ6_9FIRM</name>
<reference evidence="8" key="1">
    <citation type="submission" date="2016-01" db="EMBL/GenBank/DDBJ databases">
        <authorList>
            <person name="Mitreva M."/>
            <person name="Pepin K.H."/>
            <person name="Mihindukulasuriya K.A."/>
            <person name="Fulton R."/>
            <person name="Fronick C."/>
            <person name="O'Laughlin M."/>
            <person name="Miner T."/>
            <person name="Herter B."/>
            <person name="Rosa B.A."/>
            <person name="Cordes M."/>
            <person name="Tomlinson C."/>
            <person name="Wollam A."/>
            <person name="Palsikar V.B."/>
            <person name="Mardis E.R."/>
            <person name="Wilson R.K."/>
        </authorList>
    </citation>
    <scope>NUCLEOTIDE SEQUENCE [LARGE SCALE GENOMIC DNA]</scope>
    <source>
        <strain evidence="8">MJR8151</strain>
    </source>
</reference>
<sequence length="188" mass="21129">MNLERGIDIDKILKIKRPGLRIIKTVIAVFLSMLISELRPGQGLPINSSIAAIISMQTNLVDTKDIGINRVIGTILGGLIGLAYLILVPNFKKPYILDYLLMSLIVGLIIWIMAHLKRYNALTIMAIVFLSIILDNVNQTTKLPLTFAFNRTLDTLIGVVISIAINGIEINYRRKKFMKKNGIDKWIR</sequence>
<feature type="transmembrane region" description="Helical" evidence="5">
    <location>
        <begin position="68"/>
        <end position="88"/>
    </location>
</feature>
<keyword evidence="8" id="KW-1185">Reference proteome</keyword>
<dbReference type="Proteomes" id="UP000070383">
    <property type="component" value="Unassembled WGS sequence"/>
</dbReference>
<dbReference type="Pfam" id="PF13515">
    <property type="entry name" value="FUSC_2"/>
    <property type="match status" value="1"/>
</dbReference>
<evidence type="ECO:0000259" key="6">
    <source>
        <dbReference type="Pfam" id="PF13515"/>
    </source>
</evidence>
<evidence type="ECO:0000256" key="4">
    <source>
        <dbReference type="ARBA" id="ARBA00023136"/>
    </source>
</evidence>
<protein>
    <recommendedName>
        <fullName evidence="6">Integral membrane bound transporter domain-containing protein</fullName>
    </recommendedName>
</protein>
<keyword evidence="2 5" id="KW-0812">Transmembrane</keyword>
<gene>
    <name evidence="7" type="ORF">HMPREF3200_01711</name>
</gene>
<evidence type="ECO:0000313" key="7">
    <source>
        <dbReference type="EMBL" id="KWZ76758.1"/>
    </source>
</evidence>
<feature type="domain" description="Integral membrane bound transporter" evidence="6">
    <location>
        <begin position="45"/>
        <end position="165"/>
    </location>
</feature>
<accession>A0A133KAZ6</accession>
<organism evidence="7 8">
    <name type="scientific">Anaerococcus tetradius</name>
    <dbReference type="NCBI Taxonomy" id="33036"/>
    <lineage>
        <taxon>Bacteria</taxon>
        <taxon>Bacillati</taxon>
        <taxon>Bacillota</taxon>
        <taxon>Tissierellia</taxon>
        <taxon>Tissierellales</taxon>
        <taxon>Peptoniphilaceae</taxon>
        <taxon>Anaerococcus</taxon>
    </lineage>
</organism>
<dbReference type="OrthoDB" id="1653617at2"/>
<evidence type="ECO:0000256" key="2">
    <source>
        <dbReference type="ARBA" id="ARBA00022692"/>
    </source>
</evidence>
<dbReference type="GO" id="GO:0016020">
    <property type="term" value="C:membrane"/>
    <property type="evidence" value="ECO:0007669"/>
    <property type="project" value="UniProtKB-SubCell"/>
</dbReference>
<dbReference type="STRING" id="33036.HMPREF3200_01711"/>
<evidence type="ECO:0000256" key="5">
    <source>
        <dbReference type="SAM" id="Phobius"/>
    </source>
</evidence>
<dbReference type="RefSeq" id="WP_060929835.1">
    <property type="nucleotide sequence ID" value="NZ_KQ955289.1"/>
</dbReference>
<evidence type="ECO:0000256" key="3">
    <source>
        <dbReference type="ARBA" id="ARBA00022989"/>
    </source>
</evidence>
<feature type="transmembrane region" description="Helical" evidence="5">
    <location>
        <begin position="155"/>
        <end position="172"/>
    </location>
</feature>
<evidence type="ECO:0000256" key="1">
    <source>
        <dbReference type="ARBA" id="ARBA00004141"/>
    </source>
</evidence>
<keyword evidence="3 5" id="KW-1133">Transmembrane helix</keyword>
<feature type="transmembrane region" description="Helical" evidence="5">
    <location>
        <begin position="94"/>
        <end position="112"/>
    </location>
</feature>